<dbReference type="EMBL" id="BPRB01000275">
    <property type="protein sequence ID" value="GJE62104.1"/>
    <property type="molecule type" value="Genomic_DNA"/>
</dbReference>
<proteinExistence type="predicted"/>
<dbReference type="Proteomes" id="UP001055057">
    <property type="component" value="Unassembled WGS sequence"/>
</dbReference>
<keyword evidence="2" id="KW-1185">Reference proteome</keyword>
<comment type="caution">
    <text evidence="1">The sequence shown here is derived from an EMBL/GenBank/DDBJ whole genome shotgun (WGS) entry which is preliminary data.</text>
</comment>
<accession>A0ABQ4U5B7</accession>
<reference evidence="1" key="2">
    <citation type="submission" date="2021-08" db="EMBL/GenBank/DDBJ databases">
        <authorList>
            <person name="Tani A."/>
            <person name="Ola A."/>
            <person name="Ogura Y."/>
            <person name="Katsura K."/>
            <person name="Hayashi T."/>
        </authorList>
    </citation>
    <scope>NUCLEOTIDE SEQUENCE</scope>
    <source>
        <strain evidence="1">DSM 23632</strain>
    </source>
</reference>
<evidence type="ECO:0000313" key="1">
    <source>
        <dbReference type="EMBL" id="GJE62104.1"/>
    </source>
</evidence>
<organism evidence="1 2">
    <name type="scientific">Methylobacterium trifolii</name>
    <dbReference type="NCBI Taxonomy" id="1003092"/>
    <lineage>
        <taxon>Bacteria</taxon>
        <taxon>Pseudomonadati</taxon>
        <taxon>Pseudomonadota</taxon>
        <taxon>Alphaproteobacteria</taxon>
        <taxon>Hyphomicrobiales</taxon>
        <taxon>Methylobacteriaceae</taxon>
        <taxon>Methylobacterium</taxon>
    </lineage>
</organism>
<evidence type="ECO:0000313" key="2">
    <source>
        <dbReference type="Proteomes" id="UP001055057"/>
    </source>
</evidence>
<gene>
    <name evidence="1" type="ORF">MPOCJGCO_4234</name>
</gene>
<name>A0ABQ4U5B7_9HYPH</name>
<sequence>MIAGLFGPAFAGPECAYWFAFDLTVHGTGKYVDEQEGFAMTVRNCFRAGWEADLSRCKAVSWYVWECLPDQGSQSFSRCRRRKHAPCCDPGPNDRCD</sequence>
<reference evidence="1" key="1">
    <citation type="journal article" date="2021" name="Front. Microbiol.">
        <title>Comprehensive Comparative Genomics and Phenotyping of Methylobacterium Species.</title>
        <authorList>
            <person name="Alessa O."/>
            <person name="Ogura Y."/>
            <person name="Fujitani Y."/>
            <person name="Takami H."/>
            <person name="Hayashi T."/>
            <person name="Sahin N."/>
            <person name="Tani A."/>
        </authorList>
    </citation>
    <scope>NUCLEOTIDE SEQUENCE</scope>
    <source>
        <strain evidence="1">DSM 23632</strain>
    </source>
</reference>
<protein>
    <submittedName>
        <fullName evidence="1">Uncharacterized protein</fullName>
    </submittedName>
</protein>